<sequence>MPDPSIYNVGWICAIKPEYVAAQAFLDEKHERPDHVSTNDSNIYTLGRFGKHNVVIGTLPDGEYGIAAAVGVAKGMLSSFPNVRIGLMVGIGGGALSSKNDIRLGDIVVSAPRNGHGGVFQYDFGDTIQDKKFQTVGLLNQPPELIRAALTDIQAEYDMEGHQLEEVIDTALSQRPRLRKHYQRPSDSSDKLFKSGLVHRGIDGGDCATDCYDGPSSIVERQKRTSEEDNPVIHYGTIASANQLMKDALVRDRLAAEENVLCFEMEAAGLMNRFPCIVIRGICDYADSHKNKQWQGYAAMAAAAYAKDLLRRIPVTKLEAERQISVVLGSIDTNIKRIQSTATQLQSEIQGLHDSVLNARQKSVLDRLHVAEGNRPIVLVVDALDECEQEDDIKRFLYLVSRLETELPDRIRIFLTSRPEEPFRSQFQKVKRTNSRVILHEIPKPVVEHDIDILEGHNSSVESVAFSHDSALVAVGCYDYTVRIWRANTGERLQTLAGHSDPVWSVAFSHDSALLASGSDDSTRIWRADTGECIQTLAHHSGRVRSKAFAILSVAFSHDSALLASGCYDSTIRIWRAGTGKCMQTLAGHSGMVLSVAFSHNSTLLASGSSDSTVRIWRSSIGKCMQTLAGHSSEVQSVAFSHDSALVLSGSLDSTVRIWRASTGECMQTLAGHGRVVSMAFSHDSALVASGYYNSTVRIWRTSTGECLQTLAGHMRIWRAGTSQYIQTLAGHSVRVQSVAISHDSALVASGCYNSTVRIWRAGTGECLQTLAVHSGAAQSVAISHDSTLVASGCCDFIVRIWHTSTGECVQTLAGHSDVVLSVAFSHDSALIASGSYDCTVRIWRAGTGECVQTLAGHGLPVETVVFAHDSALVASGSRDATVRVWRADTGECVQTLAGHRGWVQSVALSHDSALVAAGSYDVRIWRADTALI</sequence>
<feature type="repeat" description="WD" evidence="3">
    <location>
        <begin position="813"/>
        <end position="854"/>
    </location>
</feature>
<feature type="repeat" description="WD" evidence="3">
    <location>
        <begin position="676"/>
        <end position="710"/>
    </location>
</feature>
<organism evidence="5 6">
    <name type="scientific">Cordyceps javanica</name>
    <dbReference type="NCBI Taxonomy" id="43265"/>
    <lineage>
        <taxon>Eukaryota</taxon>
        <taxon>Fungi</taxon>
        <taxon>Dikarya</taxon>
        <taxon>Ascomycota</taxon>
        <taxon>Pezizomycotina</taxon>
        <taxon>Sordariomycetes</taxon>
        <taxon>Hypocreomycetidae</taxon>
        <taxon>Hypocreales</taxon>
        <taxon>Cordycipitaceae</taxon>
        <taxon>Cordyceps</taxon>
    </lineage>
</organism>
<dbReference type="EMBL" id="SPUK01000047">
    <property type="protein sequence ID" value="TQV89987.1"/>
    <property type="molecule type" value="Genomic_DNA"/>
</dbReference>
<gene>
    <name evidence="5" type="ORF">IF1G_11346</name>
</gene>
<dbReference type="Proteomes" id="UP000315783">
    <property type="component" value="Unassembled WGS sequence"/>
</dbReference>
<keyword evidence="6" id="KW-1185">Reference proteome</keyword>
<keyword evidence="1 3" id="KW-0853">WD repeat</keyword>
<evidence type="ECO:0000256" key="3">
    <source>
        <dbReference type="PROSITE-ProRule" id="PRU00221"/>
    </source>
</evidence>
<feature type="repeat" description="WD" evidence="3">
    <location>
        <begin position="586"/>
        <end position="627"/>
    </location>
</feature>
<evidence type="ECO:0000313" key="6">
    <source>
        <dbReference type="Proteomes" id="UP000315783"/>
    </source>
</evidence>
<dbReference type="GO" id="GO:0009116">
    <property type="term" value="P:nucleoside metabolic process"/>
    <property type="evidence" value="ECO:0007669"/>
    <property type="project" value="InterPro"/>
</dbReference>
<feature type="repeat" description="WD" evidence="3">
    <location>
        <begin position="544"/>
        <end position="585"/>
    </location>
</feature>
<evidence type="ECO:0000259" key="4">
    <source>
        <dbReference type="Pfam" id="PF24883"/>
    </source>
</evidence>
<evidence type="ECO:0000256" key="1">
    <source>
        <dbReference type="ARBA" id="ARBA00022574"/>
    </source>
</evidence>
<dbReference type="Gene3D" id="2.130.10.10">
    <property type="entry name" value="YVTN repeat-like/Quinoprotein amine dehydrogenase"/>
    <property type="match status" value="5"/>
</dbReference>
<dbReference type="PROSITE" id="PS50082">
    <property type="entry name" value="WD_REPEATS_2"/>
    <property type="match status" value="10"/>
</dbReference>
<name>A0A545UKJ6_9HYPO</name>
<dbReference type="PROSITE" id="PS50294">
    <property type="entry name" value="WD_REPEATS_REGION"/>
    <property type="match status" value="9"/>
</dbReference>
<dbReference type="STRING" id="43265.A0A545UKJ6"/>
<comment type="caution">
    <text evidence="5">The sequence shown here is derived from an EMBL/GenBank/DDBJ whole genome shotgun (WGS) entry which is preliminary data.</text>
</comment>
<protein>
    <submittedName>
        <fullName evidence="5">Nacht and ankyrin domain-containing protein</fullName>
    </submittedName>
</protein>
<feature type="repeat" description="WD" evidence="3">
    <location>
        <begin position="771"/>
        <end position="812"/>
    </location>
</feature>
<evidence type="ECO:0000313" key="5">
    <source>
        <dbReference type="EMBL" id="TQV89987.1"/>
    </source>
</evidence>
<dbReference type="Pfam" id="PF24883">
    <property type="entry name" value="NPHP3_N"/>
    <property type="match status" value="1"/>
</dbReference>
<evidence type="ECO:0000256" key="2">
    <source>
        <dbReference type="ARBA" id="ARBA00022737"/>
    </source>
</evidence>
<dbReference type="AlphaFoldDB" id="A0A545UKJ6"/>
<accession>A0A545UKJ6</accession>
<dbReference type="InterPro" id="IPR020472">
    <property type="entry name" value="WD40_PAC1"/>
</dbReference>
<dbReference type="SMART" id="SM00320">
    <property type="entry name" value="WD40"/>
    <property type="match status" value="11"/>
</dbReference>
<proteinExistence type="predicted"/>
<feature type="domain" description="Nephrocystin 3-like N-terminal" evidence="4">
    <location>
        <begin position="339"/>
        <end position="418"/>
    </location>
</feature>
<dbReference type="PRINTS" id="PR00320">
    <property type="entry name" value="GPROTEINBRPT"/>
</dbReference>
<dbReference type="InterPro" id="IPR036322">
    <property type="entry name" value="WD40_repeat_dom_sf"/>
</dbReference>
<feature type="repeat" description="WD" evidence="3">
    <location>
        <begin position="855"/>
        <end position="896"/>
    </location>
</feature>
<dbReference type="Pfam" id="PF00400">
    <property type="entry name" value="WD40"/>
    <property type="match status" value="11"/>
</dbReference>
<keyword evidence="2" id="KW-0677">Repeat</keyword>
<dbReference type="SUPFAM" id="SSF53167">
    <property type="entry name" value="Purine and uridine phosphorylases"/>
    <property type="match status" value="1"/>
</dbReference>
<dbReference type="InterPro" id="IPR050505">
    <property type="entry name" value="WDR55/POC1"/>
</dbReference>
<dbReference type="SUPFAM" id="SSF50978">
    <property type="entry name" value="WD40 repeat-like"/>
    <property type="match status" value="2"/>
</dbReference>
<dbReference type="InterPro" id="IPR015943">
    <property type="entry name" value="WD40/YVTN_repeat-like_dom_sf"/>
</dbReference>
<feature type="repeat" description="WD" evidence="3">
    <location>
        <begin position="628"/>
        <end position="669"/>
    </location>
</feature>
<feature type="repeat" description="WD" evidence="3">
    <location>
        <begin position="729"/>
        <end position="770"/>
    </location>
</feature>
<dbReference type="InterPro" id="IPR035994">
    <property type="entry name" value="Nucleoside_phosphorylase_sf"/>
</dbReference>
<dbReference type="Gene3D" id="3.40.50.1580">
    <property type="entry name" value="Nucleoside phosphorylase domain"/>
    <property type="match status" value="1"/>
</dbReference>
<dbReference type="CDD" id="cd00200">
    <property type="entry name" value="WD40"/>
    <property type="match status" value="2"/>
</dbReference>
<feature type="repeat" description="WD" evidence="3">
    <location>
        <begin position="454"/>
        <end position="495"/>
    </location>
</feature>
<feature type="repeat" description="WD" evidence="3">
    <location>
        <begin position="496"/>
        <end position="536"/>
    </location>
</feature>
<dbReference type="GO" id="GO:0003824">
    <property type="term" value="F:catalytic activity"/>
    <property type="evidence" value="ECO:0007669"/>
    <property type="project" value="InterPro"/>
</dbReference>
<dbReference type="PANTHER" id="PTHR44019:SF8">
    <property type="entry name" value="POC1 CENTRIOLAR PROTEIN HOMOLOG"/>
    <property type="match status" value="1"/>
</dbReference>
<reference evidence="5 6" key="1">
    <citation type="journal article" date="2019" name="Appl. Microbiol. Biotechnol.">
        <title>Genome sequence of Isaria javanica and comparative genome analysis insights into family S53 peptidase evolution in fungal entomopathogens.</title>
        <authorList>
            <person name="Lin R."/>
            <person name="Zhang X."/>
            <person name="Xin B."/>
            <person name="Zou M."/>
            <person name="Gao Y."/>
            <person name="Qin F."/>
            <person name="Hu Q."/>
            <person name="Xie B."/>
            <person name="Cheng X."/>
        </authorList>
    </citation>
    <scope>NUCLEOTIDE SEQUENCE [LARGE SCALE GENOMIC DNA]</scope>
    <source>
        <strain evidence="5 6">IJ1G</strain>
    </source>
</reference>
<dbReference type="InterPro" id="IPR056884">
    <property type="entry name" value="NPHP3-like_N"/>
</dbReference>
<dbReference type="InterPro" id="IPR001680">
    <property type="entry name" value="WD40_rpt"/>
</dbReference>
<dbReference type="PANTHER" id="PTHR44019">
    <property type="entry name" value="WD REPEAT-CONTAINING PROTEIN 55"/>
    <property type="match status" value="1"/>
</dbReference>